<evidence type="ECO:0000313" key="2">
    <source>
        <dbReference type="Ensembl" id="ENSFCTP00005046954.1"/>
    </source>
</evidence>
<evidence type="ECO:0000313" key="3">
    <source>
        <dbReference type="Proteomes" id="UP000823872"/>
    </source>
</evidence>
<dbReference type="GeneTree" id="ENSGT01150000288604"/>
<organism evidence="2 3">
    <name type="scientific">Felis catus</name>
    <name type="common">Cat</name>
    <name type="synonym">Felis silvestris catus</name>
    <dbReference type="NCBI Taxonomy" id="9685"/>
    <lineage>
        <taxon>Eukaryota</taxon>
        <taxon>Metazoa</taxon>
        <taxon>Chordata</taxon>
        <taxon>Craniata</taxon>
        <taxon>Vertebrata</taxon>
        <taxon>Euteleostomi</taxon>
        <taxon>Mammalia</taxon>
        <taxon>Eutheria</taxon>
        <taxon>Laurasiatheria</taxon>
        <taxon>Carnivora</taxon>
        <taxon>Feliformia</taxon>
        <taxon>Felidae</taxon>
        <taxon>Felinae</taxon>
        <taxon>Felis</taxon>
    </lineage>
</organism>
<accession>A0ABI7ZIW1</accession>
<protein>
    <recommendedName>
        <fullName evidence="4">G-protein coupled receptors family 1 profile domain-containing protein</fullName>
    </recommendedName>
</protein>
<evidence type="ECO:0000256" key="1">
    <source>
        <dbReference type="SAM" id="Phobius"/>
    </source>
</evidence>
<dbReference type="Ensembl" id="ENSFCTT00005064757.1">
    <property type="protein sequence ID" value="ENSFCTP00005046954.1"/>
    <property type="gene ID" value="ENSFCTG00005022654.1"/>
</dbReference>
<keyword evidence="3" id="KW-1185">Reference proteome</keyword>
<dbReference type="Proteomes" id="UP000823872">
    <property type="component" value="Chromosome A3"/>
</dbReference>
<keyword evidence="1" id="KW-0472">Membrane</keyword>
<keyword evidence="1" id="KW-0812">Transmembrane</keyword>
<reference evidence="2" key="2">
    <citation type="submission" date="2025-08" db="UniProtKB">
        <authorList>
            <consortium name="Ensembl"/>
        </authorList>
    </citation>
    <scope>IDENTIFICATION</scope>
    <source>
        <strain evidence="2">breed Abyssinian</strain>
    </source>
</reference>
<reference evidence="2 3" key="1">
    <citation type="submission" date="2021-02" db="EMBL/GenBank/DDBJ databases">
        <title>Safari Cat Assemblies.</title>
        <authorList>
            <person name="Bredemeyer K.R."/>
            <person name="Murphy W.J."/>
        </authorList>
    </citation>
    <scope>NUCLEOTIDE SEQUENCE [LARGE SCALE GENOMIC DNA]</scope>
</reference>
<feature type="transmembrane region" description="Helical" evidence="1">
    <location>
        <begin position="192"/>
        <end position="209"/>
    </location>
</feature>
<feature type="transmembrane region" description="Helical" evidence="1">
    <location>
        <begin position="37"/>
        <end position="61"/>
    </location>
</feature>
<keyword evidence="1" id="KW-1133">Transmembrane helix</keyword>
<feature type="transmembrane region" description="Helical" evidence="1">
    <location>
        <begin position="132"/>
        <end position="154"/>
    </location>
</feature>
<feature type="transmembrane region" description="Helical" evidence="1">
    <location>
        <begin position="68"/>
        <end position="87"/>
    </location>
</feature>
<reference evidence="2" key="3">
    <citation type="submission" date="2025-09" db="UniProtKB">
        <authorList>
            <consortium name="Ensembl"/>
        </authorList>
    </citation>
    <scope>IDENTIFICATION</scope>
    <source>
        <strain evidence="2">breed Abyssinian</strain>
    </source>
</reference>
<name>A0ABI7ZIW1_FELCA</name>
<sequence>MVVLICISPMMNDVEQHFMCLSTICMPSLEKCLFFSAHFLIGLFGFLVLSCISSLCILVTYPLSYMSFANILSHSVGCLLVLLIVSFAVQKVFYLDVVLVDYFLFPLPQETSRKMLVQLMSEKLLPVLSSRIFMASGLTFRSLIHFELTFVYGVKKWSSVIFFACRCPVFPAPFVGDCLFPIAYSCLLCQRLIDHTVMGLFLGFLFFSIDPCVCFLPGPHCFDYCSFVV</sequence>
<proteinExistence type="predicted"/>
<evidence type="ECO:0008006" key="4">
    <source>
        <dbReference type="Google" id="ProtNLM"/>
    </source>
</evidence>